<dbReference type="Pfam" id="PF08531">
    <property type="entry name" value="Bac_rhamnosid_N"/>
    <property type="match status" value="1"/>
</dbReference>
<reference evidence="8 9" key="1">
    <citation type="submission" date="2015-01" db="EMBL/GenBank/DDBJ databases">
        <title>The Genome Sequence of Ochroconis gallopava CBS43764.</title>
        <authorList>
            <consortium name="The Broad Institute Genomics Platform"/>
            <person name="Cuomo C."/>
            <person name="de Hoog S."/>
            <person name="Gorbushina A."/>
            <person name="Stielow B."/>
            <person name="Teixiera M."/>
            <person name="Abouelleil A."/>
            <person name="Chapman S.B."/>
            <person name="Priest M."/>
            <person name="Young S.K."/>
            <person name="Wortman J."/>
            <person name="Nusbaum C."/>
            <person name="Birren B."/>
        </authorList>
    </citation>
    <scope>NUCLEOTIDE SEQUENCE [LARGE SCALE GENOMIC DNA]</scope>
    <source>
        <strain evidence="8 9">CBS 43764</strain>
    </source>
</reference>
<accession>A0A0D2A2H0</accession>
<dbReference type="AlphaFoldDB" id="A0A0D2A2H0"/>
<gene>
    <name evidence="8" type="ORF">PV09_07879</name>
</gene>
<evidence type="ECO:0000259" key="7">
    <source>
        <dbReference type="Pfam" id="PF17390"/>
    </source>
</evidence>
<keyword evidence="3" id="KW-0378">Hydrolase</keyword>
<dbReference type="Proteomes" id="UP000053259">
    <property type="component" value="Unassembled WGS sequence"/>
</dbReference>
<dbReference type="Gene3D" id="2.60.420.10">
    <property type="entry name" value="Maltose phosphorylase, domain 3"/>
    <property type="match status" value="1"/>
</dbReference>
<dbReference type="SUPFAM" id="SSF48208">
    <property type="entry name" value="Six-hairpin glycosidases"/>
    <property type="match status" value="1"/>
</dbReference>
<comment type="catalytic activity">
    <reaction evidence="1">
        <text>Hydrolysis of terminal non-reducing alpha-L-rhamnose residues in alpha-L-rhamnosides.</text>
        <dbReference type="EC" id="3.2.1.40"/>
    </reaction>
</comment>
<organism evidence="8 9">
    <name type="scientific">Verruconis gallopava</name>
    <dbReference type="NCBI Taxonomy" id="253628"/>
    <lineage>
        <taxon>Eukaryota</taxon>
        <taxon>Fungi</taxon>
        <taxon>Dikarya</taxon>
        <taxon>Ascomycota</taxon>
        <taxon>Pezizomycotina</taxon>
        <taxon>Dothideomycetes</taxon>
        <taxon>Pleosporomycetidae</taxon>
        <taxon>Venturiales</taxon>
        <taxon>Sympoventuriaceae</taxon>
        <taxon>Verruconis</taxon>
    </lineage>
</organism>
<dbReference type="EC" id="3.2.1.40" evidence="2"/>
<dbReference type="InterPro" id="IPR013737">
    <property type="entry name" value="Bac_rhamnosid_N"/>
</dbReference>
<dbReference type="OrthoDB" id="10036721at2759"/>
<dbReference type="PANTHER" id="PTHR33307">
    <property type="entry name" value="ALPHA-RHAMNOSIDASE (EUROFUNG)"/>
    <property type="match status" value="1"/>
</dbReference>
<dbReference type="Gene3D" id="1.50.10.10">
    <property type="match status" value="1"/>
</dbReference>
<proteinExistence type="predicted"/>
<dbReference type="Pfam" id="PF05592">
    <property type="entry name" value="Bac_rhamnosid"/>
    <property type="match status" value="1"/>
</dbReference>
<dbReference type="EMBL" id="KN847562">
    <property type="protein sequence ID" value="KIW00520.1"/>
    <property type="molecule type" value="Genomic_DNA"/>
</dbReference>
<evidence type="ECO:0000313" key="9">
    <source>
        <dbReference type="Proteomes" id="UP000053259"/>
    </source>
</evidence>
<protein>
    <recommendedName>
        <fullName evidence="2">alpha-L-rhamnosidase</fullName>
        <ecNumber evidence="2">3.2.1.40</ecNumber>
    </recommendedName>
</protein>
<dbReference type="GeneID" id="27315852"/>
<name>A0A0D2A2H0_9PEZI</name>
<dbReference type="RefSeq" id="XP_016210389.1">
    <property type="nucleotide sequence ID" value="XM_016361707.1"/>
</dbReference>
<evidence type="ECO:0000259" key="6">
    <source>
        <dbReference type="Pfam" id="PF17389"/>
    </source>
</evidence>
<dbReference type="InterPro" id="IPR035396">
    <property type="entry name" value="Bac_rhamnosid6H"/>
</dbReference>
<evidence type="ECO:0000259" key="5">
    <source>
        <dbReference type="Pfam" id="PF08531"/>
    </source>
</evidence>
<dbReference type="Pfam" id="PF17389">
    <property type="entry name" value="Bac_rhamnosid6H"/>
    <property type="match status" value="1"/>
</dbReference>
<feature type="domain" description="Alpha-L-rhamnosidase concanavalin-like" evidence="4">
    <location>
        <begin position="232"/>
        <end position="325"/>
    </location>
</feature>
<dbReference type="PANTHER" id="PTHR33307:SF11">
    <property type="entry name" value="ALPHA-L-RHAMNOSIDASE"/>
    <property type="match status" value="1"/>
</dbReference>
<keyword evidence="9" id="KW-1185">Reference proteome</keyword>
<sequence>MTEVYPSQEPMPDPIVSKKTQAITTKTQKNRETMVDHGAALRIWFPSHLQRPGRPQNQRRYIHREQIPVLLTYAENARIEVIAISKRVDNMSIHLLKTGLLPSRDTIRDKINLLRICTKFQNAKLEKCRDRWIPSIEYVCMNSQSLHSVDSDSTWKTTVSGPQLESSWYGGEEYNATLEIPGWPTLRTDISKWARANETLNPPPGQLVTTQFPPINVVDRWQAINVTSTKIDGNYVFDFSTNFAGWYALKIRERNGVRVTFWPSERLLSDGGIDQSTTGNPIYDAFTSDGSETIYSPRFMYHGFRYIGVNLTYQPSAGDLEALVIRTTVESVGTFESSDTMVNSIYKIVDHAIQSNIYSVMTDCPQREKLGCNGWLEQTHIVFDTVIRDYDIDAFGKGVMTTIMDSQATGGLVLDISPEFVVFVGGFRDDPNWGDASVLLPLNLYQGYGDLALVSDAYDIIKKYVSFLADKTTIETLSYGLGDWIAFDTSTPLSVTTTFGYQQALSGMITIAQGLGLTDDVATYTGMLNDTITSFNQYYWNSSCNWYGSGSRASNAIALDMGAVETNLQTRISVYIVELIQANGSQLSVGEIALPSLFRSLQNLDRNDTIYDMDSPVAEYGECNCLNHFILSYVNKYIAELSGLAHTSTSNSWDTLTLRPIFVANMTYTKSSCRSVKGMAIASWELADNKDLIYNVTVPVGANASVIIDFSTKVSESGTVMSSSKYKHVDGILGVSQSNGTTTIEISSGSFYFHAS</sequence>
<evidence type="ECO:0000256" key="2">
    <source>
        <dbReference type="ARBA" id="ARBA00012652"/>
    </source>
</evidence>
<dbReference type="InterPro" id="IPR035398">
    <property type="entry name" value="Bac_rhamnosid_C"/>
</dbReference>
<dbReference type="GO" id="GO:0030596">
    <property type="term" value="F:alpha-L-rhamnosidase activity"/>
    <property type="evidence" value="ECO:0007669"/>
    <property type="project" value="UniProtKB-EC"/>
</dbReference>
<dbReference type="InterPro" id="IPR016007">
    <property type="entry name" value="Alpha_rhamnosid"/>
</dbReference>
<dbReference type="InterPro" id="IPR008928">
    <property type="entry name" value="6-hairpin_glycosidase_sf"/>
</dbReference>
<feature type="domain" description="Alpha-L-rhamnosidase six-hairpin glycosidase" evidence="6">
    <location>
        <begin position="331"/>
        <end position="613"/>
    </location>
</feature>
<evidence type="ECO:0000256" key="3">
    <source>
        <dbReference type="ARBA" id="ARBA00022801"/>
    </source>
</evidence>
<dbReference type="InterPro" id="IPR008902">
    <property type="entry name" value="Rhamnosid_concanavalin"/>
</dbReference>
<dbReference type="GO" id="GO:0005975">
    <property type="term" value="P:carbohydrate metabolic process"/>
    <property type="evidence" value="ECO:0007669"/>
    <property type="project" value="InterPro"/>
</dbReference>
<feature type="domain" description="Bacterial alpha-L-rhamnosidase N-terminal" evidence="5">
    <location>
        <begin position="142"/>
        <end position="218"/>
    </location>
</feature>
<evidence type="ECO:0000256" key="1">
    <source>
        <dbReference type="ARBA" id="ARBA00001445"/>
    </source>
</evidence>
<dbReference type="HOGENOM" id="CLU_368498_0_0_1"/>
<dbReference type="InterPro" id="IPR012341">
    <property type="entry name" value="6hp_glycosidase-like_sf"/>
</dbReference>
<evidence type="ECO:0000313" key="8">
    <source>
        <dbReference type="EMBL" id="KIW00520.1"/>
    </source>
</evidence>
<dbReference type="Pfam" id="PF17390">
    <property type="entry name" value="Bac_rhamnosid_C"/>
    <property type="match status" value="1"/>
</dbReference>
<dbReference type="Gene3D" id="2.60.120.260">
    <property type="entry name" value="Galactose-binding domain-like"/>
    <property type="match status" value="2"/>
</dbReference>
<evidence type="ECO:0000259" key="4">
    <source>
        <dbReference type="Pfam" id="PF05592"/>
    </source>
</evidence>
<feature type="domain" description="Alpha-L-rhamnosidase C-terminal" evidence="7">
    <location>
        <begin position="650"/>
        <end position="716"/>
    </location>
</feature>
<dbReference type="VEuPathDB" id="FungiDB:PV09_07879"/>
<dbReference type="InParanoid" id="A0A0D2A2H0"/>